<evidence type="ECO:0008006" key="5">
    <source>
        <dbReference type="Google" id="ProtNLM"/>
    </source>
</evidence>
<feature type="compositionally biased region" description="Polar residues" evidence="1">
    <location>
        <begin position="403"/>
        <end position="413"/>
    </location>
</feature>
<feature type="region of interest" description="Disordered" evidence="1">
    <location>
        <begin position="248"/>
        <end position="526"/>
    </location>
</feature>
<dbReference type="OrthoDB" id="333355at2759"/>
<dbReference type="VEuPathDB" id="ToxoDB:TGPRC2_265240"/>
<reference evidence="4" key="1">
    <citation type="submission" date="2016-03" db="EMBL/GenBank/DDBJ databases">
        <authorList>
            <person name="Sibley D."/>
            <person name="Venepally P."/>
            <person name="Karamycheva S."/>
            <person name="Hadjithomas M."/>
            <person name="Khan A."/>
            <person name="Brunk B."/>
            <person name="Roos D."/>
            <person name="Caler E."/>
            <person name="Lorenzi H."/>
        </authorList>
    </citation>
    <scope>NUCLEOTIDE SEQUENCE [LARGE SCALE GENOMIC DNA]</scope>
    <source>
        <strain evidence="4">TgCatPRC2</strain>
    </source>
</reference>
<feature type="region of interest" description="Disordered" evidence="1">
    <location>
        <begin position="867"/>
        <end position="956"/>
    </location>
</feature>
<gene>
    <name evidence="3" type="ORF">TGPRC2_265240</name>
</gene>
<feature type="compositionally biased region" description="Polar residues" evidence="1">
    <location>
        <begin position="378"/>
        <end position="391"/>
    </location>
</feature>
<organism evidence="3 4">
    <name type="scientific">Toxoplasma gondii TgCatPRC2</name>
    <dbReference type="NCBI Taxonomy" id="1130821"/>
    <lineage>
        <taxon>Eukaryota</taxon>
        <taxon>Sar</taxon>
        <taxon>Alveolata</taxon>
        <taxon>Apicomplexa</taxon>
        <taxon>Conoidasida</taxon>
        <taxon>Coccidia</taxon>
        <taxon>Eucoccidiorida</taxon>
        <taxon>Eimeriorina</taxon>
        <taxon>Sarcocystidae</taxon>
        <taxon>Toxoplasma</taxon>
    </lineage>
</organism>
<keyword evidence="2" id="KW-0732">Signal</keyword>
<feature type="compositionally biased region" description="Low complexity" evidence="1">
    <location>
        <begin position="303"/>
        <end position="335"/>
    </location>
</feature>
<feature type="compositionally biased region" description="Pro residues" evidence="1">
    <location>
        <begin position="248"/>
        <end position="259"/>
    </location>
</feature>
<feature type="compositionally biased region" description="Basic and acidic residues" evidence="1">
    <location>
        <begin position="1030"/>
        <end position="1045"/>
    </location>
</feature>
<dbReference type="EMBL" id="AHZP02002185">
    <property type="protein sequence ID" value="KYK64736.1"/>
    <property type="molecule type" value="Genomic_DNA"/>
</dbReference>
<evidence type="ECO:0000256" key="1">
    <source>
        <dbReference type="SAM" id="MobiDB-lite"/>
    </source>
</evidence>
<feature type="compositionally biased region" description="Low complexity" evidence="1">
    <location>
        <begin position="935"/>
        <end position="948"/>
    </location>
</feature>
<feature type="compositionally biased region" description="Basic and acidic residues" evidence="1">
    <location>
        <begin position="1161"/>
        <end position="1189"/>
    </location>
</feature>
<dbReference type="AlphaFoldDB" id="A0A151H5U8"/>
<feature type="compositionally biased region" description="Basic and acidic residues" evidence="1">
    <location>
        <begin position="1105"/>
        <end position="1121"/>
    </location>
</feature>
<accession>A0A151H5U8</accession>
<feature type="signal peptide" evidence="2">
    <location>
        <begin position="1"/>
        <end position="28"/>
    </location>
</feature>
<feature type="region of interest" description="Disordered" evidence="1">
    <location>
        <begin position="741"/>
        <end position="765"/>
    </location>
</feature>
<name>A0A151H5U8_TOXGO</name>
<feature type="region of interest" description="Disordered" evidence="1">
    <location>
        <begin position="554"/>
        <end position="602"/>
    </location>
</feature>
<dbReference type="Proteomes" id="UP000075225">
    <property type="component" value="Unassembled WGS sequence"/>
</dbReference>
<sequence>MPFSSGVSGTRLSLVLLMSLSFARFSRSRPSLFGEPTRRDRRSQGENSASVPVLRLSPRLPLKHGLLLFQLFLLLPILLLLALRSYKMLPYQQNASGPPSWTSSAVSSAVSSAPLFSSSPASPPQVPSASSTVASLPVSFHGPTVVLSSSRRPALFSVPSLPLQHFLRASMQRLAAPSLSGPPARWRDEGRVSPEKTLQVQLLMQQFRDGQLNDEQLKARLAIILGRDLFQLLSDEFLAMYASQLTPIPSPSPSPPSAPFPVAQRSPHSSSSLPPPSSSSSSPALPPPSSSSSSSPALPPPSSSSSSSRALPPPSSSSSSSRALPPPSSSSSSSPALPPPSSSSSSSPSLPPPSSSSSSSPALPPSSSSSSVAGTGLTPPSSAESAASGQPLQGREEGGCASLVSSSPSQLTTHAVGGPGCDAEKKREGQETDARESRGSCQEERGTPTKTSDREGRRASEMKTGSPSPSQSTPPKTGSASPFPLEPGMYALSPAPSTGSSVVTVSPVKSGKTKKEGTSRRGAKASAVPNLVPGVRLAVSAGDEGKAELLGLQGVSPPTEERFPPHTGPGLALSRPPFSSASGPGGGLAGQSGLSPGTNRTGAETSVGIVGLGGRLGALAAPPACTLPRGGLGGARGQVGSAAPLSSEYRENMSPSWWVGAALGSDAWRQMASSAEVIELVEKKKLTEQFRTLEGLVDRADFLGSLRLQGHGRSVLHFLGLSMQDFQQTLWSPSFPPILPPRLPTPAPPSSTNHDAAAAARCEASRLEEPESLSSSSAFAGESYEAKAASSSFRFPPQLVWERLRLLHPPLFSSLSAVGERAADSSSSLPCTGGDSQSLGDEEYQRLLPSFSLLAAIAQELESDGTLSQAGTSFSEGSAPFRSRSFLEEPRQPGETREEKETKGWLKKPQKGEATPDVKGEGSAGEETTCREKGTASSAADTAAGSASRGEGADASFASFDPYFGRSRFDRFGHSQNVCVGLSAMDEGAEGKEDFSFAPLLVDRDAVANLAQVAHAALNSILASALSVARRREAEERKAQEKTTDEADAGEQTLQEGAEEKTKVDRGEEAPEEDEEAADACRRRGRGDGSRGRVDEGSSDDETKEEEKRKAQRENEFGDRSSEEEDEGGEKKESDEPVAFARAGLGKCRPRHLWKPEGAPESEKEDEKCGGETEAKTDSWCAEAKDTQDASRSPNAEPDATHARADASSSESVGDGERAEKKKKTRITVSDILRALELHGGSIGSLLKAAEQRKRRREEEEVIHCLRAGTTRQKVQ</sequence>
<feature type="region of interest" description="Disordered" evidence="1">
    <location>
        <begin position="1028"/>
        <end position="1226"/>
    </location>
</feature>
<feature type="compositionally biased region" description="Basic and acidic residues" evidence="1">
    <location>
        <begin position="1058"/>
        <end position="1069"/>
    </location>
</feature>
<evidence type="ECO:0000256" key="2">
    <source>
        <dbReference type="SAM" id="SignalP"/>
    </source>
</evidence>
<feature type="chain" id="PRO_5007581274" description="Transmembrane protein" evidence="2">
    <location>
        <begin position="29"/>
        <end position="1276"/>
    </location>
</feature>
<feature type="compositionally biased region" description="Basic and acidic residues" evidence="1">
    <location>
        <begin position="885"/>
        <end position="920"/>
    </location>
</feature>
<feature type="compositionally biased region" description="Low complexity" evidence="1">
    <location>
        <begin position="355"/>
        <end position="371"/>
    </location>
</feature>
<feature type="compositionally biased region" description="Low complexity" evidence="1">
    <location>
        <begin position="496"/>
        <end position="510"/>
    </location>
</feature>
<evidence type="ECO:0000313" key="3">
    <source>
        <dbReference type="EMBL" id="KYK64736.1"/>
    </source>
</evidence>
<evidence type="ECO:0000313" key="4">
    <source>
        <dbReference type="Proteomes" id="UP000075225"/>
    </source>
</evidence>
<comment type="caution">
    <text evidence="3">The sequence shown here is derived from an EMBL/GenBank/DDBJ whole genome shotgun (WGS) entry which is preliminary data.</text>
</comment>
<feature type="compositionally biased region" description="Basic and acidic residues" evidence="1">
    <location>
        <begin position="422"/>
        <end position="461"/>
    </location>
</feature>
<feature type="compositionally biased region" description="Basic and acidic residues" evidence="1">
    <location>
        <begin position="1079"/>
        <end position="1096"/>
    </location>
</feature>
<feature type="compositionally biased region" description="Low complexity" evidence="1">
    <location>
        <begin position="463"/>
        <end position="479"/>
    </location>
</feature>
<feature type="compositionally biased region" description="Polar residues" evidence="1">
    <location>
        <begin position="867"/>
        <end position="876"/>
    </location>
</feature>
<protein>
    <recommendedName>
        <fullName evidence="5">Transmembrane protein</fullName>
    </recommendedName>
</protein>
<proteinExistence type="predicted"/>